<feature type="transmembrane region" description="Helical" evidence="5">
    <location>
        <begin position="39"/>
        <end position="58"/>
    </location>
</feature>
<keyword evidence="7" id="KW-1185">Reference proteome</keyword>
<dbReference type="PROSITE" id="PS50262">
    <property type="entry name" value="G_PROTEIN_RECEP_F1_2"/>
    <property type="match status" value="1"/>
</dbReference>
<dbReference type="CDD" id="cd00637">
    <property type="entry name" value="7tm_classA_rhodopsin-like"/>
    <property type="match status" value="1"/>
</dbReference>
<feature type="transmembrane region" description="Helical" evidence="5">
    <location>
        <begin position="6"/>
        <end position="27"/>
    </location>
</feature>
<evidence type="ECO:0000256" key="4">
    <source>
        <dbReference type="ARBA" id="ARBA00023136"/>
    </source>
</evidence>
<keyword evidence="3 5" id="KW-1133">Transmembrane helix</keyword>
<dbReference type="PANTHER" id="PTHR23360">
    <property type="entry name" value="G-PROTEIN COUPLED RECEPTORS FAMILY 1 PROFILE DOMAIN-CONTAINING PROTEIN-RELATED"/>
    <property type="match status" value="1"/>
</dbReference>
<evidence type="ECO:0000313" key="7">
    <source>
        <dbReference type="Proteomes" id="UP000095287"/>
    </source>
</evidence>
<dbReference type="InterPro" id="IPR000276">
    <property type="entry name" value="GPCR_Rhodpsn"/>
</dbReference>
<proteinExistence type="predicted"/>
<dbReference type="InterPro" id="IPR019424">
    <property type="entry name" value="7TM_GPCR_Srsx"/>
</dbReference>
<organism evidence="7 8">
    <name type="scientific">Steinernema glaseri</name>
    <dbReference type="NCBI Taxonomy" id="37863"/>
    <lineage>
        <taxon>Eukaryota</taxon>
        <taxon>Metazoa</taxon>
        <taxon>Ecdysozoa</taxon>
        <taxon>Nematoda</taxon>
        <taxon>Chromadorea</taxon>
        <taxon>Rhabditida</taxon>
        <taxon>Tylenchina</taxon>
        <taxon>Panagrolaimomorpha</taxon>
        <taxon>Strongyloidoidea</taxon>
        <taxon>Steinernematidae</taxon>
        <taxon>Steinernema</taxon>
    </lineage>
</organism>
<keyword evidence="4 5" id="KW-0472">Membrane</keyword>
<dbReference type="SUPFAM" id="SSF81321">
    <property type="entry name" value="Family A G protein-coupled receptor-like"/>
    <property type="match status" value="1"/>
</dbReference>
<keyword evidence="2 5" id="KW-0812">Transmembrane</keyword>
<feature type="transmembrane region" description="Helical" evidence="5">
    <location>
        <begin position="165"/>
        <end position="186"/>
    </location>
</feature>
<reference evidence="8" key="1">
    <citation type="submission" date="2016-11" db="UniProtKB">
        <authorList>
            <consortium name="WormBaseParasite"/>
        </authorList>
    </citation>
    <scope>IDENTIFICATION</scope>
</reference>
<evidence type="ECO:0000256" key="3">
    <source>
        <dbReference type="ARBA" id="ARBA00022989"/>
    </source>
</evidence>
<feature type="transmembrane region" description="Helical" evidence="5">
    <location>
        <begin position="78"/>
        <end position="97"/>
    </location>
</feature>
<dbReference type="WBParaSite" id="L893_g24305.t1">
    <property type="protein sequence ID" value="L893_g24305.t1"/>
    <property type="gene ID" value="L893_g24305"/>
</dbReference>
<dbReference type="InterPro" id="IPR017452">
    <property type="entry name" value="GPCR_Rhodpsn_7TM"/>
</dbReference>
<dbReference type="Pfam" id="PF10320">
    <property type="entry name" value="7TM_GPCR_Srsx"/>
    <property type="match status" value="1"/>
</dbReference>
<protein>
    <submittedName>
        <fullName evidence="8">G_PROTEIN_RECEP_F1_2 domain-containing protein</fullName>
    </submittedName>
</protein>
<feature type="transmembrane region" description="Helical" evidence="5">
    <location>
        <begin position="117"/>
        <end position="138"/>
    </location>
</feature>
<feature type="domain" description="G-protein coupled receptors family 1 profile" evidence="6">
    <location>
        <begin position="21"/>
        <end position="116"/>
    </location>
</feature>
<name>A0A1I7ZAS2_9BILA</name>
<dbReference type="GO" id="GO:0016020">
    <property type="term" value="C:membrane"/>
    <property type="evidence" value="ECO:0007669"/>
    <property type="project" value="UniProtKB-SubCell"/>
</dbReference>
<evidence type="ECO:0000259" key="6">
    <source>
        <dbReference type="PROSITE" id="PS50262"/>
    </source>
</evidence>
<evidence type="ECO:0000256" key="5">
    <source>
        <dbReference type="SAM" id="Phobius"/>
    </source>
</evidence>
<dbReference type="AlphaFoldDB" id="A0A1I7ZAS2"/>
<dbReference type="PANTHER" id="PTHR23360:SF37">
    <property type="entry name" value="G-PROTEIN COUPLED RECEPTORS FAMILY 1 PROFILE DOMAIN-CONTAINING PROTEIN"/>
    <property type="match status" value="1"/>
</dbReference>
<dbReference type="Gene3D" id="1.20.1070.10">
    <property type="entry name" value="Rhodopsin 7-helix transmembrane proteins"/>
    <property type="match status" value="1"/>
</dbReference>
<sequence>MAAFVVTSILIYIIGAFGTFGNINILIAIYRMKPRTKSSALVGLLAFGDLFCIVSEMQNATRMITGVQSYRTECFWAISPYLFMIKMQTTVMCAMAFDRLIAFTFPLRYTKIRISPYVPVCCIPGVTSGIFFLAYTAYHMDNEPIAACNPPLAYGPLVGSIWNTWSVAINILTFALSVTALISMIIKTESPFILTGYPRSPNTTYPWIRAEDIPRPTETEQIVCRHAGGVFIHDLYNPHHDPKHTTFRFQSRSGCQYRNECGKWKDQDILRPETLYARQRVVQQWETYTYKAPVYVYKQQARRGLYSQYR</sequence>
<dbReference type="Proteomes" id="UP000095287">
    <property type="component" value="Unplaced"/>
</dbReference>
<evidence type="ECO:0000256" key="2">
    <source>
        <dbReference type="ARBA" id="ARBA00022692"/>
    </source>
</evidence>
<dbReference type="GO" id="GO:0004930">
    <property type="term" value="F:G protein-coupled receptor activity"/>
    <property type="evidence" value="ECO:0007669"/>
    <property type="project" value="InterPro"/>
</dbReference>
<dbReference type="InterPro" id="IPR047130">
    <property type="entry name" value="7TM_GPCR_Srsx_nematod"/>
</dbReference>
<dbReference type="SMART" id="SM01381">
    <property type="entry name" value="7TM_GPCR_Srsx"/>
    <property type="match status" value="1"/>
</dbReference>
<evidence type="ECO:0000313" key="8">
    <source>
        <dbReference type="WBParaSite" id="L893_g24305.t1"/>
    </source>
</evidence>
<comment type="subcellular location">
    <subcellularLocation>
        <location evidence="1">Membrane</location>
    </subcellularLocation>
</comment>
<evidence type="ECO:0000256" key="1">
    <source>
        <dbReference type="ARBA" id="ARBA00004370"/>
    </source>
</evidence>
<accession>A0A1I7ZAS2</accession>